<feature type="transmembrane region" description="Helical" evidence="8">
    <location>
        <begin position="328"/>
        <end position="350"/>
    </location>
</feature>
<comment type="caution">
    <text evidence="9">The sequence shown here is derived from an EMBL/GenBank/DDBJ whole genome shotgun (WGS) entry which is preliminary data.</text>
</comment>
<gene>
    <name evidence="9" type="ORF">QSV35_12875</name>
</gene>
<feature type="transmembrane region" description="Helical" evidence="8">
    <location>
        <begin position="281"/>
        <end position="308"/>
    </location>
</feature>
<feature type="transmembrane region" description="Helical" evidence="8">
    <location>
        <begin position="406"/>
        <end position="424"/>
    </location>
</feature>
<dbReference type="PANTHER" id="PTHR48086">
    <property type="entry name" value="SODIUM/PROLINE SYMPORTER-RELATED"/>
    <property type="match status" value="1"/>
</dbReference>
<comment type="similarity">
    <text evidence="2 7">Belongs to the sodium:solute symporter (SSF) (TC 2.A.21) family.</text>
</comment>
<comment type="subcellular location">
    <subcellularLocation>
        <location evidence="1">Membrane</location>
        <topology evidence="1">Multi-pass membrane protein</topology>
    </subcellularLocation>
</comment>
<evidence type="ECO:0000256" key="2">
    <source>
        <dbReference type="ARBA" id="ARBA00006434"/>
    </source>
</evidence>
<dbReference type="RefSeq" id="WP_286289185.1">
    <property type="nucleotide sequence ID" value="NZ_JASXSZ010000004.1"/>
</dbReference>
<organism evidence="9 10">
    <name type="scientific">Microbacterium candidum</name>
    <dbReference type="NCBI Taxonomy" id="3041922"/>
    <lineage>
        <taxon>Bacteria</taxon>
        <taxon>Bacillati</taxon>
        <taxon>Actinomycetota</taxon>
        <taxon>Actinomycetes</taxon>
        <taxon>Micrococcales</taxon>
        <taxon>Microbacteriaceae</taxon>
        <taxon>Microbacterium</taxon>
    </lineage>
</organism>
<sequence length="496" mass="52432">MRCRVRPPRSLPGSARSSITCSGPGGCDLRAHEPLSLRREEGCGRGGRPRAFGRKEVAAGETYSTATFLGASGGAYSLGDVALWTTGYGTIAYAFGYLYLPTLWTYARDHNLVTQADFFQHRFGSRWIGALFGIVGVAFMIPYIEVQLLGFGQIVQVTSGGALPRDVSMLLAFAVVAIFVSLAGMNATAMVAILKDILMILAIGIVGIYLPLHYFGSYITVVDKVLAKYPGLFALQGHTIQHTPLWMMSTLLVSGAAFFMFPHATAAIFSAKSAETVRRNMVFLPFYNILLFLPVLVGMTALLVTPGLTGSDTNAALLNLSVAALPPWVAGLVGAAGALSAMVPVSLLVLQSATQLSKNVYKAAFRPQTGERTVLSLSKWLVFAVMAVSLLLALTSPTLLVNLLQIGQAGVSQFLPAIVLGLFWKRLNRAAMLVGMLVGVAIVSWSVITTTPVVFGMNVGLVALAINVVITVGGSAIRPGHAPADDKKVGAAAILG</sequence>
<feature type="transmembrane region" description="Helical" evidence="8">
    <location>
        <begin position="197"/>
        <end position="216"/>
    </location>
</feature>
<evidence type="ECO:0000256" key="6">
    <source>
        <dbReference type="ARBA" id="ARBA00023136"/>
    </source>
</evidence>
<dbReference type="PROSITE" id="PS50283">
    <property type="entry name" value="NA_SOLUT_SYMP_3"/>
    <property type="match status" value="1"/>
</dbReference>
<dbReference type="CDD" id="cd10322">
    <property type="entry name" value="SLC5sbd"/>
    <property type="match status" value="1"/>
</dbReference>
<keyword evidence="6 8" id="KW-0472">Membrane</keyword>
<feature type="transmembrane region" description="Helical" evidence="8">
    <location>
        <begin position="127"/>
        <end position="144"/>
    </location>
</feature>
<evidence type="ECO:0000256" key="5">
    <source>
        <dbReference type="ARBA" id="ARBA00022989"/>
    </source>
</evidence>
<keyword evidence="3" id="KW-0813">Transport</keyword>
<dbReference type="InterPro" id="IPR001734">
    <property type="entry name" value="Na/solute_symporter"/>
</dbReference>
<evidence type="ECO:0000256" key="7">
    <source>
        <dbReference type="RuleBase" id="RU362091"/>
    </source>
</evidence>
<dbReference type="Proteomes" id="UP001235064">
    <property type="component" value="Unassembled WGS sequence"/>
</dbReference>
<evidence type="ECO:0000256" key="1">
    <source>
        <dbReference type="ARBA" id="ARBA00004141"/>
    </source>
</evidence>
<proteinExistence type="inferred from homology"/>
<dbReference type="EMBL" id="JASXSZ010000004">
    <property type="protein sequence ID" value="MDL9980228.1"/>
    <property type="molecule type" value="Genomic_DNA"/>
</dbReference>
<feature type="transmembrane region" description="Helical" evidence="8">
    <location>
        <begin position="245"/>
        <end position="269"/>
    </location>
</feature>
<feature type="transmembrane region" description="Helical" evidence="8">
    <location>
        <begin position="380"/>
        <end position="400"/>
    </location>
</feature>
<reference evidence="9 10" key="1">
    <citation type="submission" date="2023-06" db="EMBL/GenBank/DDBJ databases">
        <title>Microbacterium sp. nov., isolated from a waste landfill.</title>
        <authorList>
            <person name="Wen W."/>
        </authorList>
    </citation>
    <scope>NUCLEOTIDE SEQUENCE [LARGE SCALE GENOMIC DNA]</scope>
    <source>
        <strain evidence="9 10">ASV49</strain>
    </source>
</reference>
<evidence type="ECO:0000313" key="9">
    <source>
        <dbReference type="EMBL" id="MDL9980228.1"/>
    </source>
</evidence>
<dbReference type="InterPro" id="IPR050277">
    <property type="entry name" value="Sodium:Solute_Symporter"/>
</dbReference>
<feature type="transmembrane region" description="Helical" evidence="8">
    <location>
        <begin position="431"/>
        <end position="448"/>
    </location>
</feature>
<name>A0ABT7N0J4_9MICO</name>
<dbReference type="Gene3D" id="1.20.1730.10">
    <property type="entry name" value="Sodium/glucose cotransporter"/>
    <property type="match status" value="1"/>
</dbReference>
<feature type="transmembrane region" description="Helical" evidence="8">
    <location>
        <begin position="167"/>
        <end position="185"/>
    </location>
</feature>
<dbReference type="PANTHER" id="PTHR48086:SF8">
    <property type="entry name" value="MONOCARBOXYLIC ACID PERMEASE"/>
    <property type="match status" value="1"/>
</dbReference>
<evidence type="ECO:0000313" key="10">
    <source>
        <dbReference type="Proteomes" id="UP001235064"/>
    </source>
</evidence>
<accession>A0ABT7N0J4</accession>
<evidence type="ECO:0000256" key="8">
    <source>
        <dbReference type="SAM" id="Phobius"/>
    </source>
</evidence>
<dbReference type="InterPro" id="IPR038377">
    <property type="entry name" value="Na/Glc_symporter_sf"/>
</dbReference>
<keyword evidence="4 8" id="KW-0812">Transmembrane</keyword>
<feature type="transmembrane region" description="Helical" evidence="8">
    <location>
        <begin position="454"/>
        <end position="477"/>
    </location>
</feature>
<evidence type="ECO:0000256" key="4">
    <source>
        <dbReference type="ARBA" id="ARBA00022692"/>
    </source>
</evidence>
<dbReference type="Pfam" id="PF00474">
    <property type="entry name" value="SSF"/>
    <property type="match status" value="1"/>
</dbReference>
<evidence type="ECO:0000256" key="3">
    <source>
        <dbReference type="ARBA" id="ARBA00022448"/>
    </source>
</evidence>
<keyword evidence="10" id="KW-1185">Reference proteome</keyword>
<keyword evidence="5 8" id="KW-1133">Transmembrane helix</keyword>
<protein>
    <submittedName>
        <fullName evidence="9">Sodium:solute symporter family protein</fullName>
    </submittedName>
</protein>